<organism evidence="2 3">
    <name type="scientific">Chthoniobacter flavus Ellin428</name>
    <dbReference type="NCBI Taxonomy" id="497964"/>
    <lineage>
        <taxon>Bacteria</taxon>
        <taxon>Pseudomonadati</taxon>
        <taxon>Verrucomicrobiota</taxon>
        <taxon>Spartobacteria</taxon>
        <taxon>Chthoniobacterales</taxon>
        <taxon>Chthoniobacteraceae</taxon>
        <taxon>Chthoniobacter</taxon>
    </lineage>
</organism>
<dbReference type="AlphaFoldDB" id="B4D3Z2"/>
<dbReference type="STRING" id="497964.CfE428DRAFT_3630"/>
<dbReference type="SUPFAM" id="SSF52266">
    <property type="entry name" value="SGNH hydrolase"/>
    <property type="match status" value="1"/>
</dbReference>
<sequence length="327" mass="37425" precursor="true">MRLPLLCLFIIVALLSAARADEPFFKKNDVIALVGGEDMVVASEYGYLETRLTHALPDYHLRFRNLAWEGDTVYEQRRDLNFPTWEETLDKIGATVVICQFGAMESLDGPAEIGKFSSAYAALIQRFSGNGKRRLILITPSYFAQSADRFPKDRMHVELERHLVGERENMRGYIQAISAFGATGHVMEGLPSLDEKQRATIRVVDAANFGVVDSAVQRDAIHLNQLGHRLLADRFCVNLGVTKEAHLETPELEPLRQLVLAKNKLWFDYWRVENWAFLFGDRTNQPSSRDWRDPSKRWFPAEREEFIPLIETKEKDIDELAAKLSQK</sequence>
<dbReference type="GO" id="GO:0016788">
    <property type="term" value="F:hydrolase activity, acting on ester bonds"/>
    <property type="evidence" value="ECO:0007669"/>
    <property type="project" value="UniProtKB-ARBA"/>
</dbReference>
<dbReference type="RefSeq" id="WP_006980955.1">
    <property type="nucleotide sequence ID" value="NZ_ABVL01000010.1"/>
</dbReference>
<reference evidence="2 3" key="1">
    <citation type="journal article" date="2011" name="J. Bacteriol.">
        <title>Genome sequence of Chthoniobacter flavus Ellin428, an aerobic heterotrophic soil bacterium.</title>
        <authorList>
            <person name="Kant R."/>
            <person name="van Passel M.W."/>
            <person name="Palva A."/>
            <person name="Lucas S."/>
            <person name="Lapidus A."/>
            <person name="Glavina Del Rio T."/>
            <person name="Dalin E."/>
            <person name="Tice H."/>
            <person name="Bruce D."/>
            <person name="Goodwin L."/>
            <person name="Pitluck S."/>
            <person name="Larimer F.W."/>
            <person name="Land M.L."/>
            <person name="Hauser L."/>
            <person name="Sangwan P."/>
            <person name="de Vos W.M."/>
            <person name="Janssen P.H."/>
            <person name="Smidt H."/>
        </authorList>
    </citation>
    <scope>NUCLEOTIDE SEQUENCE [LARGE SCALE GENOMIC DNA]</scope>
    <source>
        <strain evidence="2 3">Ellin428</strain>
    </source>
</reference>
<feature type="chain" id="PRO_5002803134" description="SGNH hydrolase-type esterase domain-containing protein" evidence="1">
    <location>
        <begin position="21"/>
        <end position="327"/>
    </location>
</feature>
<feature type="signal peptide" evidence="1">
    <location>
        <begin position="1"/>
        <end position="20"/>
    </location>
</feature>
<evidence type="ECO:0000313" key="2">
    <source>
        <dbReference type="EMBL" id="EDY18972.1"/>
    </source>
</evidence>
<dbReference type="EMBL" id="ABVL01000010">
    <property type="protein sequence ID" value="EDY18972.1"/>
    <property type="molecule type" value="Genomic_DNA"/>
</dbReference>
<evidence type="ECO:0008006" key="4">
    <source>
        <dbReference type="Google" id="ProtNLM"/>
    </source>
</evidence>
<accession>B4D3Z2</accession>
<gene>
    <name evidence="2" type="ORF">CfE428DRAFT_3630</name>
</gene>
<dbReference type="Gene3D" id="3.40.50.1110">
    <property type="entry name" value="SGNH hydrolase"/>
    <property type="match status" value="1"/>
</dbReference>
<keyword evidence="3" id="KW-1185">Reference proteome</keyword>
<proteinExistence type="predicted"/>
<dbReference type="Proteomes" id="UP000005824">
    <property type="component" value="Unassembled WGS sequence"/>
</dbReference>
<comment type="caution">
    <text evidence="2">The sequence shown here is derived from an EMBL/GenBank/DDBJ whole genome shotgun (WGS) entry which is preliminary data.</text>
</comment>
<evidence type="ECO:0000313" key="3">
    <source>
        <dbReference type="Proteomes" id="UP000005824"/>
    </source>
</evidence>
<name>B4D3Z2_9BACT</name>
<evidence type="ECO:0000256" key="1">
    <source>
        <dbReference type="SAM" id="SignalP"/>
    </source>
</evidence>
<protein>
    <recommendedName>
        <fullName evidence="4">SGNH hydrolase-type esterase domain-containing protein</fullName>
    </recommendedName>
</protein>
<keyword evidence="1" id="KW-0732">Signal</keyword>
<dbReference type="eggNOG" id="COG2755">
    <property type="taxonomic scope" value="Bacteria"/>
</dbReference>
<dbReference type="InParanoid" id="B4D3Z2"/>
<dbReference type="InterPro" id="IPR036514">
    <property type="entry name" value="SGNH_hydro_sf"/>
</dbReference>